<keyword evidence="3" id="KW-1185">Reference proteome</keyword>
<dbReference type="InterPro" id="IPR023801">
    <property type="entry name" value="His_deacetylse_dom"/>
</dbReference>
<dbReference type="RefSeq" id="XP_026688754.1">
    <property type="nucleotide sequence ID" value="XM_026832953.1"/>
</dbReference>
<dbReference type="InterPro" id="IPR037138">
    <property type="entry name" value="His_deacetylse_dom_sf"/>
</dbReference>
<dbReference type="KEGG" id="dci:113473247"/>
<comment type="catalytic activity">
    <reaction evidence="1">
        <text>N(6)-acetyl-L-lysyl-[histone] + H2O = L-lysyl-[histone] + acetate</text>
        <dbReference type="Rhea" id="RHEA:58196"/>
        <dbReference type="Rhea" id="RHEA-COMP:9845"/>
        <dbReference type="Rhea" id="RHEA-COMP:11338"/>
        <dbReference type="ChEBI" id="CHEBI:15377"/>
        <dbReference type="ChEBI" id="CHEBI:29969"/>
        <dbReference type="ChEBI" id="CHEBI:30089"/>
        <dbReference type="ChEBI" id="CHEBI:61930"/>
        <dbReference type="EC" id="3.5.1.98"/>
    </reaction>
</comment>
<feature type="domain" description="Histone deacetylase" evidence="2">
    <location>
        <begin position="20"/>
        <end position="75"/>
    </location>
</feature>
<evidence type="ECO:0000313" key="3">
    <source>
        <dbReference type="Proteomes" id="UP000079169"/>
    </source>
</evidence>
<dbReference type="Gene3D" id="3.40.800.20">
    <property type="entry name" value="Histone deacetylase domain"/>
    <property type="match status" value="1"/>
</dbReference>
<dbReference type="GeneID" id="113473247"/>
<dbReference type="InterPro" id="IPR023696">
    <property type="entry name" value="Ureohydrolase_dom_sf"/>
</dbReference>
<accession>A0A3Q0JK37</accession>
<dbReference type="Pfam" id="PF00850">
    <property type="entry name" value="Hist_deacetyl"/>
    <property type="match status" value="1"/>
</dbReference>
<proteinExistence type="predicted"/>
<dbReference type="AlphaFoldDB" id="A0A3Q0JK37"/>
<organism evidence="3 4">
    <name type="scientific">Diaphorina citri</name>
    <name type="common">Asian citrus psyllid</name>
    <dbReference type="NCBI Taxonomy" id="121845"/>
    <lineage>
        <taxon>Eukaryota</taxon>
        <taxon>Metazoa</taxon>
        <taxon>Ecdysozoa</taxon>
        <taxon>Arthropoda</taxon>
        <taxon>Hexapoda</taxon>
        <taxon>Insecta</taxon>
        <taxon>Pterygota</taxon>
        <taxon>Neoptera</taxon>
        <taxon>Paraneoptera</taxon>
        <taxon>Hemiptera</taxon>
        <taxon>Sternorrhyncha</taxon>
        <taxon>Psylloidea</taxon>
        <taxon>Psyllidae</taxon>
        <taxon>Diaphorininae</taxon>
        <taxon>Diaphorina</taxon>
    </lineage>
</organism>
<gene>
    <name evidence="4" type="primary">LOC113473247</name>
</gene>
<dbReference type="STRING" id="121845.A0A3Q0JK37"/>
<dbReference type="PaxDb" id="121845-A0A3Q0JK37"/>
<protein>
    <submittedName>
        <fullName evidence="4">Histone deacetylase 10-like</fullName>
    </submittedName>
</protein>
<reference evidence="4" key="1">
    <citation type="submission" date="2025-08" db="UniProtKB">
        <authorList>
            <consortium name="RefSeq"/>
        </authorList>
    </citation>
    <scope>IDENTIFICATION</scope>
</reference>
<evidence type="ECO:0000313" key="4">
    <source>
        <dbReference type="RefSeq" id="XP_026688754.1"/>
    </source>
</evidence>
<sequence>MPLLSPTPNSSISKSCTLCIEFLFQYEPDLIIVSAGYDAAIGCLEGEMDITPACYAHLLNSLTGFAQGKVAVILE</sequence>
<name>A0A3Q0JK37_DIACI</name>
<dbReference type="GO" id="GO:0141221">
    <property type="term" value="F:histone deacetylase activity, hydrolytic mechanism"/>
    <property type="evidence" value="ECO:0007669"/>
    <property type="project" value="UniProtKB-EC"/>
</dbReference>
<feature type="non-terminal residue" evidence="4">
    <location>
        <position position="75"/>
    </location>
</feature>
<dbReference type="Proteomes" id="UP000079169">
    <property type="component" value="Unplaced"/>
</dbReference>
<evidence type="ECO:0000259" key="2">
    <source>
        <dbReference type="Pfam" id="PF00850"/>
    </source>
</evidence>
<evidence type="ECO:0000256" key="1">
    <source>
        <dbReference type="ARBA" id="ARBA00048287"/>
    </source>
</evidence>
<dbReference type="SUPFAM" id="SSF52768">
    <property type="entry name" value="Arginase/deacetylase"/>
    <property type="match status" value="1"/>
</dbReference>